<evidence type="ECO:0000313" key="4">
    <source>
        <dbReference type="EMBL" id="KAF1021119.1"/>
    </source>
</evidence>
<evidence type="ECO:0000259" key="3">
    <source>
        <dbReference type="Pfam" id="PF13356"/>
    </source>
</evidence>
<dbReference type="InterPro" id="IPR038488">
    <property type="entry name" value="Integrase_DNA-bd_sf"/>
</dbReference>
<dbReference type="InterPro" id="IPR025166">
    <property type="entry name" value="Integrase_DNA_bind_dom"/>
</dbReference>
<name>A0A833PD56_ACIBZ</name>
<dbReference type="PANTHER" id="PTHR30629:SF6">
    <property type="entry name" value="PROPHAGE INTEGRASE INTA-RELATED"/>
    <property type="match status" value="1"/>
</dbReference>
<evidence type="ECO:0000313" key="5">
    <source>
        <dbReference type="Proteomes" id="UP000490535"/>
    </source>
</evidence>
<comment type="caution">
    <text evidence="4">The sequence shown here is derived from an EMBL/GenBank/DDBJ whole genome shotgun (WGS) entry which is preliminary data.</text>
</comment>
<evidence type="ECO:0000256" key="2">
    <source>
        <dbReference type="ARBA" id="ARBA00022908"/>
    </source>
</evidence>
<feature type="domain" description="Integrase DNA-binding" evidence="3">
    <location>
        <begin position="8"/>
        <end position="88"/>
    </location>
</feature>
<comment type="similarity">
    <text evidence="1">Belongs to the 'phage' integrase family.</text>
</comment>
<evidence type="ECO:0000256" key="1">
    <source>
        <dbReference type="ARBA" id="ARBA00008857"/>
    </source>
</evidence>
<proteinExistence type="inferred from homology"/>
<dbReference type="EMBL" id="WNDP01000110">
    <property type="protein sequence ID" value="KAF1021119.1"/>
    <property type="molecule type" value="Genomic_DNA"/>
</dbReference>
<dbReference type="Proteomes" id="UP000490535">
    <property type="component" value="Unassembled WGS sequence"/>
</dbReference>
<accession>A0A833PD56</accession>
<dbReference type="Pfam" id="PF13356">
    <property type="entry name" value="Arm-DNA-bind_3"/>
    <property type="match status" value="1"/>
</dbReference>
<reference evidence="5" key="1">
    <citation type="journal article" date="2020" name="MBio">
        <title>Horizontal gene transfer to a defensive symbiont with a reduced genome amongst a multipartite beetle microbiome.</title>
        <authorList>
            <person name="Waterworth S.C."/>
            <person name="Florez L.V."/>
            <person name="Rees E.R."/>
            <person name="Hertweck C."/>
            <person name="Kaltenpoth M."/>
            <person name="Kwan J.C."/>
        </authorList>
    </citation>
    <scope>NUCLEOTIDE SEQUENCE [LARGE SCALE GENOMIC DNA]</scope>
</reference>
<dbReference type="Gene3D" id="3.30.160.390">
    <property type="entry name" value="Integrase, DNA-binding domain"/>
    <property type="match status" value="1"/>
</dbReference>
<keyword evidence="2" id="KW-0229">DNA integration</keyword>
<protein>
    <submittedName>
        <fullName evidence="4">Prophage integrase IntA</fullName>
    </submittedName>
</protein>
<gene>
    <name evidence="4" type="primary">intA_5</name>
    <name evidence="4" type="ORF">GAK29_03475</name>
</gene>
<dbReference type="PANTHER" id="PTHR30629">
    <property type="entry name" value="PROPHAGE INTEGRASE"/>
    <property type="match status" value="1"/>
</dbReference>
<dbReference type="GO" id="GO:0015074">
    <property type="term" value="P:DNA integration"/>
    <property type="evidence" value="ECO:0007669"/>
    <property type="project" value="UniProtKB-KW"/>
</dbReference>
<organism evidence="4 5">
    <name type="scientific">Acinetobacter bereziniae</name>
    <name type="common">Acinetobacter genomosp. 10</name>
    <dbReference type="NCBI Taxonomy" id="106648"/>
    <lineage>
        <taxon>Bacteria</taxon>
        <taxon>Pseudomonadati</taxon>
        <taxon>Pseudomonadota</taxon>
        <taxon>Gammaproteobacteria</taxon>
        <taxon>Moraxellales</taxon>
        <taxon>Moraxellaceae</taxon>
        <taxon>Acinetobacter</taxon>
    </lineage>
</organism>
<dbReference type="AlphaFoldDB" id="A0A833PD56"/>
<sequence length="88" mass="10249">MAKLIVNLTDKKLRAEISAHKKKADKAKKVFDGGGLYLYIDSASRTYWRFNFRRLVSKKYVTMSLGVYPIVTLAMARKMRDEYRELLA</sequence>
<dbReference type="InterPro" id="IPR050808">
    <property type="entry name" value="Phage_Integrase"/>
</dbReference>